<dbReference type="Proteomes" id="UP000315003">
    <property type="component" value="Chromosome"/>
</dbReference>
<evidence type="ECO:0000313" key="2">
    <source>
        <dbReference type="EMBL" id="QDT59833.1"/>
    </source>
</evidence>
<name>A0A517SUQ2_9BACT</name>
<feature type="compositionally biased region" description="Pro residues" evidence="1">
    <location>
        <begin position="21"/>
        <end position="32"/>
    </location>
</feature>
<dbReference type="AlphaFoldDB" id="A0A517SUQ2"/>
<sequence length="78" mass="8509">MGFGLSTRTSTSSRRMKRPSKPTPSKPTPPQRQSPLRGVPATPPRYQVDAQAPAAPPTNFSSQPAFFRNTFLPSENPV</sequence>
<proteinExistence type="predicted"/>
<feature type="region of interest" description="Disordered" evidence="1">
    <location>
        <begin position="1"/>
        <end position="78"/>
    </location>
</feature>
<accession>A0A517SUQ2</accession>
<reference evidence="2 3" key="1">
    <citation type="submission" date="2019-02" db="EMBL/GenBank/DDBJ databases">
        <title>Deep-cultivation of Planctomycetes and their phenomic and genomic characterization uncovers novel biology.</title>
        <authorList>
            <person name="Wiegand S."/>
            <person name="Jogler M."/>
            <person name="Boedeker C."/>
            <person name="Pinto D."/>
            <person name="Vollmers J."/>
            <person name="Rivas-Marin E."/>
            <person name="Kohn T."/>
            <person name="Peeters S.H."/>
            <person name="Heuer A."/>
            <person name="Rast P."/>
            <person name="Oberbeckmann S."/>
            <person name="Bunk B."/>
            <person name="Jeske O."/>
            <person name="Meyerdierks A."/>
            <person name="Storesund J.E."/>
            <person name="Kallscheuer N."/>
            <person name="Luecker S."/>
            <person name="Lage O.M."/>
            <person name="Pohl T."/>
            <person name="Merkel B.J."/>
            <person name="Hornburger P."/>
            <person name="Mueller R.-W."/>
            <person name="Bruemmer F."/>
            <person name="Labrenz M."/>
            <person name="Spormann A.M."/>
            <person name="Op den Camp H."/>
            <person name="Overmann J."/>
            <person name="Amann R."/>
            <person name="Jetten M.S.M."/>
            <person name="Mascher T."/>
            <person name="Medema M.H."/>
            <person name="Devos D.P."/>
            <person name="Kaster A.-K."/>
            <person name="Ovreas L."/>
            <person name="Rohde M."/>
            <person name="Galperin M.Y."/>
            <person name="Jogler C."/>
        </authorList>
    </citation>
    <scope>NUCLEOTIDE SEQUENCE [LARGE SCALE GENOMIC DNA]</scope>
    <source>
        <strain evidence="2 3">SV_7m_r</strain>
    </source>
</reference>
<feature type="compositionally biased region" description="Low complexity" evidence="1">
    <location>
        <begin position="1"/>
        <end position="13"/>
    </location>
</feature>
<evidence type="ECO:0000256" key="1">
    <source>
        <dbReference type="SAM" id="MobiDB-lite"/>
    </source>
</evidence>
<gene>
    <name evidence="2" type="ORF">SV7mr_23450</name>
</gene>
<protein>
    <submittedName>
        <fullName evidence="2">Uncharacterized protein</fullName>
    </submittedName>
</protein>
<organism evidence="2 3">
    <name type="scientific">Stieleria bergensis</name>
    <dbReference type="NCBI Taxonomy" id="2528025"/>
    <lineage>
        <taxon>Bacteria</taxon>
        <taxon>Pseudomonadati</taxon>
        <taxon>Planctomycetota</taxon>
        <taxon>Planctomycetia</taxon>
        <taxon>Pirellulales</taxon>
        <taxon>Pirellulaceae</taxon>
        <taxon>Stieleria</taxon>
    </lineage>
</organism>
<dbReference type="EMBL" id="CP036272">
    <property type="protein sequence ID" value="QDT59833.1"/>
    <property type="molecule type" value="Genomic_DNA"/>
</dbReference>
<keyword evidence="3" id="KW-1185">Reference proteome</keyword>
<evidence type="ECO:0000313" key="3">
    <source>
        <dbReference type="Proteomes" id="UP000315003"/>
    </source>
</evidence>